<dbReference type="EMBL" id="JABFUD020000009">
    <property type="protein sequence ID" value="KAI5075550.1"/>
    <property type="molecule type" value="Genomic_DNA"/>
</dbReference>
<dbReference type="AlphaFoldDB" id="A0A9D4ZJU6"/>
<reference evidence="1" key="1">
    <citation type="submission" date="2021-01" db="EMBL/GenBank/DDBJ databases">
        <title>Adiantum capillus-veneris genome.</title>
        <authorList>
            <person name="Fang Y."/>
            <person name="Liao Q."/>
        </authorList>
    </citation>
    <scope>NUCLEOTIDE SEQUENCE</scope>
    <source>
        <strain evidence="1">H3</strain>
        <tissue evidence="1">Leaf</tissue>
    </source>
</reference>
<proteinExistence type="predicted"/>
<protein>
    <submittedName>
        <fullName evidence="1">Uncharacterized protein</fullName>
    </submittedName>
</protein>
<evidence type="ECO:0000313" key="2">
    <source>
        <dbReference type="Proteomes" id="UP000886520"/>
    </source>
</evidence>
<accession>A0A9D4ZJU6</accession>
<sequence length="56" mass="6316">MIKSNLQQGASATVRNSLPFRFSAWAELRATERRATGQKLQAAQTLLEKEMLQILL</sequence>
<comment type="caution">
    <text evidence="1">The sequence shown here is derived from an EMBL/GenBank/DDBJ whole genome shotgun (WGS) entry which is preliminary data.</text>
</comment>
<evidence type="ECO:0000313" key="1">
    <source>
        <dbReference type="EMBL" id="KAI5075550.1"/>
    </source>
</evidence>
<gene>
    <name evidence="1" type="ORF">GOP47_0009626</name>
</gene>
<name>A0A9D4ZJU6_ADICA</name>
<dbReference type="Proteomes" id="UP000886520">
    <property type="component" value="Chromosome 9"/>
</dbReference>
<organism evidence="1 2">
    <name type="scientific">Adiantum capillus-veneris</name>
    <name type="common">Maidenhair fern</name>
    <dbReference type="NCBI Taxonomy" id="13818"/>
    <lineage>
        <taxon>Eukaryota</taxon>
        <taxon>Viridiplantae</taxon>
        <taxon>Streptophyta</taxon>
        <taxon>Embryophyta</taxon>
        <taxon>Tracheophyta</taxon>
        <taxon>Polypodiopsida</taxon>
        <taxon>Polypodiidae</taxon>
        <taxon>Polypodiales</taxon>
        <taxon>Pteridineae</taxon>
        <taxon>Pteridaceae</taxon>
        <taxon>Vittarioideae</taxon>
        <taxon>Adiantum</taxon>
    </lineage>
</organism>
<keyword evidence="2" id="KW-1185">Reference proteome</keyword>